<name>A0A060SPM7_PYCCI</name>
<comment type="caution">
    <text evidence="3">The sequence shown here is derived from an EMBL/GenBank/DDBJ whole genome shotgun (WGS) entry which is preliminary data.</text>
</comment>
<dbReference type="SUPFAM" id="SSF56112">
    <property type="entry name" value="Protein kinase-like (PK-like)"/>
    <property type="match status" value="1"/>
</dbReference>
<dbReference type="Gene3D" id="1.10.510.10">
    <property type="entry name" value="Transferase(Phosphotransferase) domain 1"/>
    <property type="match status" value="1"/>
</dbReference>
<dbReference type="GO" id="GO:0004672">
    <property type="term" value="F:protein kinase activity"/>
    <property type="evidence" value="ECO:0007669"/>
    <property type="project" value="InterPro"/>
</dbReference>
<feature type="domain" description="Fungal-type protein kinase" evidence="2">
    <location>
        <begin position="137"/>
        <end position="232"/>
    </location>
</feature>
<dbReference type="Pfam" id="PF17667">
    <property type="entry name" value="Pkinase_fungal"/>
    <property type="match status" value="2"/>
</dbReference>
<dbReference type="AlphaFoldDB" id="A0A060SPM7"/>
<dbReference type="Proteomes" id="UP000029665">
    <property type="component" value="Unassembled WGS sequence"/>
</dbReference>
<reference evidence="3" key="1">
    <citation type="submission" date="2014-01" db="EMBL/GenBank/DDBJ databases">
        <title>The genome of the white-rot fungus Pycnoporus cinnabarinus: a basidiomycete model with a versatile arsenal for lignocellulosic biomass breakdown.</title>
        <authorList>
            <person name="Levasseur A."/>
            <person name="Lomascolo A."/>
            <person name="Ruiz-Duenas F.J."/>
            <person name="Uzan E."/>
            <person name="Piumi F."/>
            <person name="Kues U."/>
            <person name="Ram A.F.J."/>
            <person name="Murat C."/>
            <person name="Haon M."/>
            <person name="Benoit I."/>
            <person name="Arfi Y."/>
            <person name="Chevret D."/>
            <person name="Drula E."/>
            <person name="Kwon M.J."/>
            <person name="Gouret P."/>
            <person name="Lesage-Meessen L."/>
            <person name="Lombard V."/>
            <person name="Mariette J."/>
            <person name="Noirot C."/>
            <person name="Park J."/>
            <person name="Patyshakuliyeva A."/>
            <person name="Wieneger R.A.B."/>
            <person name="Wosten H.A.B."/>
            <person name="Martin F."/>
            <person name="Coutinho P.M."/>
            <person name="de Vries R."/>
            <person name="Martinez A.T."/>
            <person name="Klopp C."/>
            <person name="Pontarotti P."/>
            <person name="Henrissat B."/>
            <person name="Record E."/>
        </authorList>
    </citation>
    <scope>NUCLEOTIDE SEQUENCE [LARGE SCALE GENOMIC DNA]</scope>
    <source>
        <strain evidence="3">BRFM137</strain>
    </source>
</reference>
<dbReference type="PANTHER" id="PTHR38248">
    <property type="entry name" value="FUNK1 6"/>
    <property type="match status" value="1"/>
</dbReference>
<sequence length="813" mass="91932">MAHMAIRMEVNEFAERFIPIPPGILLEGRLKWPTDIFAELAEGGTLLESEIAKRFVDAINVYNVSPGMKMVSSPDKPELDDVEDFKQKIDAAFFRDGSVPTDGRTHWADQLVSVEFKRHETNKDPFDDRNDYSIEATADERKKVRGQIITYAEVVFRVQHRTFLFMLLVIGRNFRLLRWDRSGTIVTRAIDYVAHPEILCELLWRMSLQTDEQLGLDPSATRLLPQDHGYKLMDFYAQERDSDLATEERVLEATELASMGDPPVFKYVRLSFRTSLQGQWPRYRLEVPCDDGVRAFLVCKPHFYANGMAGRGTRGYVALDCRTQRFVWLKDAWRVYYEAMMQEGEVLHGLNAKHVAHIPTLLCHGDVRDQTTKTCDIWEEAQAATQQSLPSSPSLRTIPLSSSATLVSPQPFKTSSSRKRSRTEVEAEDSDGSEEFTLRRHMHYRIVVNEVALPLSEFSTGRKLVSVIIDCVEAHRDAVQRAKIMHRDISGGNILIYPSIDCGKPKQALCVIWKGILCDWEMSKSTKVEEPLALPRQPPRTGTWQFLSVGMLSGKPKAVEIPDELESFVHVLLYYAVRYLRSNCPNGAGFLDTYFDAYTVQNGVFTCGQKKESTLKDALLEIQRDVPLEFASPLDDVFGELLPLFKAYYKVVTYEHVESEAKKMLPPPIVAQGPPKADGDSPPPPAFLEDRDPSELANLKSLLAPHRKKKRKVRSLKPTAEEEDDAALLADHDAMLSILAGAVDSLEWSPRDKVGDLVPDDHKPLYPVAPEKGPSVRTVKRRRFASMIDYGSCHSSDFVAPSKRAAKSMVERQ</sequence>
<protein>
    <recommendedName>
        <fullName evidence="2">Fungal-type protein kinase domain-containing protein</fullName>
    </recommendedName>
</protein>
<accession>A0A060SPM7</accession>
<evidence type="ECO:0000259" key="2">
    <source>
        <dbReference type="Pfam" id="PF17667"/>
    </source>
</evidence>
<dbReference type="HOGENOM" id="CLU_006410_3_0_1"/>
<dbReference type="OMA" id="MAYERAK"/>
<dbReference type="PANTHER" id="PTHR38248:SF2">
    <property type="entry name" value="FUNK1 11"/>
    <property type="match status" value="1"/>
</dbReference>
<gene>
    <name evidence="3" type="ORF">BN946_scf184332.g6</name>
</gene>
<evidence type="ECO:0000256" key="1">
    <source>
        <dbReference type="SAM" id="MobiDB-lite"/>
    </source>
</evidence>
<feature type="region of interest" description="Disordered" evidence="1">
    <location>
        <begin position="665"/>
        <end position="691"/>
    </location>
</feature>
<dbReference type="OrthoDB" id="5592585at2759"/>
<organism evidence="3 4">
    <name type="scientific">Pycnoporus cinnabarinus</name>
    <name type="common">Cinnabar-red polypore</name>
    <name type="synonym">Trametes cinnabarina</name>
    <dbReference type="NCBI Taxonomy" id="5643"/>
    <lineage>
        <taxon>Eukaryota</taxon>
        <taxon>Fungi</taxon>
        <taxon>Dikarya</taxon>
        <taxon>Basidiomycota</taxon>
        <taxon>Agaricomycotina</taxon>
        <taxon>Agaricomycetes</taxon>
        <taxon>Polyporales</taxon>
        <taxon>Polyporaceae</taxon>
        <taxon>Trametes</taxon>
    </lineage>
</organism>
<dbReference type="InterPro" id="IPR040976">
    <property type="entry name" value="Pkinase_fungal"/>
</dbReference>
<keyword evidence="4" id="KW-1185">Reference proteome</keyword>
<feature type="region of interest" description="Disordered" evidence="1">
    <location>
        <begin position="406"/>
        <end position="434"/>
    </location>
</feature>
<dbReference type="InterPro" id="IPR008266">
    <property type="entry name" value="Tyr_kinase_AS"/>
</dbReference>
<dbReference type="InterPro" id="IPR011009">
    <property type="entry name" value="Kinase-like_dom_sf"/>
</dbReference>
<dbReference type="PROSITE" id="PS00109">
    <property type="entry name" value="PROTEIN_KINASE_TYR"/>
    <property type="match status" value="1"/>
</dbReference>
<dbReference type="EMBL" id="CCBP010000341">
    <property type="protein sequence ID" value="CDO76136.1"/>
    <property type="molecule type" value="Genomic_DNA"/>
</dbReference>
<proteinExistence type="predicted"/>
<evidence type="ECO:0000313" key="3">
    <source>
        <dbReference type="EMBL" id="CDO76136.1"/>
    </source>
</evidence>
<feature type="domain" description="Fungal-type protein kinase" evidence="2">
    <location>
        <begin position="297"/>
        <end position="574"/>
    </location>
</feature>
<evidence type="ECO:0000313" key="4">
    <source>
        <dbReference type="Proteomes" id="UP000029665"/>
    </source>
</evidence>